<dbReference type="AlphaFoldDB" id="A0A914WJL8"/>
<evidence type="ECO:0000256" key="12">
    <source>
        <dbReference type="ARBA" id="ARBA00023303"/>
    </source>
</evidence>
<keyword evidence="11 13" id="KW-0739">Sodium transport</keyword>
<evidence type="ECO:0000256" key="8">
    <source>
        <dbReference type="ARBA" id="ARBA00023065"/>
    </source>
</evidence>
<keyword evidence="10" id="KW-0325">Glycoprotein</keyword>
<evidence type="ECO:0000256" key="5">
    <source>
        <dbReference type="ARBA" id="ARBA00022692"/>
    </source>
</evidence>
<keyword evidence="6" id="KW-1133">Transmembrane helix</keyword>
<evidence type="ECO:0000256" key="6">
    <source>
        <dbReference type="ARBA" id="ARBA00022989"/>
    </source>
</evidence>
<proteinExistence type="inferred from homology"/>
<name>A0A914WJL8_9BILA</name>
<evidence type="ECO:0000256" key="13">
    <source>
        <dbReference type="RuleBase" id="RU000679"/>
    </source>
</evidence>
<evidence type="ECO:0000313" key="15">
    <source>
        <dbReference type="WBParaSite" id="PSAMB.scaffold4310size15037.g24043.t1"/>
    </source>
</evidence>
<keyword evidence="7" id="KW-0915">Sodium</keyword>
<sequence length="497" mass="57096">MISLKAVDFVDLTNSDEYAKYRALNGLYDGCAKQGLLASRDGSSSDWIRALRNIMKCRLGGSYDEPDKTIRDLIRFTTYSRLINLVRPKLTGVVFSCKWYNSEVSASAQKCNVTSVWTPFGQCFRIAAPEGTNLSLSSPESNTYVDVLIDTLTAEFSDALPKVYFYSQNETEFATTNGGIQIEPALRSNLMIEQVRQNIRAAKNCGTTSLRHFKSYSKDKCIWEKSTEPIEKECNCLYDRVPNYLQDAGEEIAKVLADPDYNSSLKLCSMPDTYFCAQNALASDYDCPDDCEELQPEVNLVIYPLDPMDTLSRLPRDFDKKVTEIMKWLSQCGGFFNTTGNDQLNVLLSELFNIHMELISIFWWKNRTEYSEPFYMAGSHNLNPDSTYDINNYFGFFDLKSPSYSPLPFDFDEMLFDQTDERHSFFKELILGILEKYKTSQMNWTYSYSNETMKPFYNSITADLEAAKSATDRFAELRLLVLNKFIEEYGKFYEVIY</sequence>
<keyword evidence="5 13" id="KW-0812">Transmembrane</keyword>
<evidence type="ECO:0000256" key="9">
    <source>
        <dbReference type="ARBA" id="ARBA00023136"/>
    </source>
</evidence>
<reference evidence="15" key="1">
    <citation type="submission" date="2022-11" db="UniProtKB">
        <authorList>
            <consortium name="WormBaseParasite"/>
        </authorList>
    </citation>
    <scope>IDENTIFICATION</scope>
</reference>
<comment type="similarity">
    <text evidence="2 13">Belongs to the amiloride-sensitive sodium channel (TC 1.A.6) family.</text>
</comment>
<dbReference type="WBParaSite" id="PSAMB.scaffold4310size15037.g24043.t1">
    <property type="protein sequence ID" value="PSAMB.scaffold4310size15037.g24043.t1"/>
    <property type="gene ID" value="PSAMB.scaffold4310size15037.g24043"/>
</dbReference>
<comment type="subcellular location">
    <subcellularLocation>
        <location evidence="1">Membrane</location>
        <topology evidence="1">Multi-pass membrane protein</topology>
    </subcellularLocation>
</comment>
<organism evidence="14 15">
    <name type="scientific">Plectus sambesii</name>
    <dbReference type="NCBI Taxonomy" id="2011161"/>
    <lineage>
        <taxon>Eukaryota</taxon>
        <taxon>Metazoa</taxon>
        <taxon>Ecdysozoa</taxon>
        <taxon>Nematoda</taxon>
        <taxon>Chromadorea</taxon>
        <taxon>Plectida</taxon>
        <taxon>Plectina</taxon>
        <taxon>Plectoidea</taxon>
        <taxon>Plectidae</taxon>
        <taxon>Plectus</taxon>
    </lineage>
</organism>
<keyword evidence="4 13" id="KW-0894">Sodium channel</keyword>
<evidence type="ECO:0000256" key="2">
    <source>
        <dbReference type="ARBA" id="ARBA00007193"/>
    </source>
</evidence>
<keyword evidence="12 13" id="KW-0407">Ion channel</keyword>
<keyword evidence="14" id="KW-1185">Reference proteome</keyword>
<keyword evidence="3 13" id="KW-0813">Transport</keyword>
<dbReference type="GO" id="GO:0005272">
    <property type="term" value="F:sodium channel activity"/>
    <property type="evidence" value="ECO:0007669"/>
    <property type="project" value="UniProtKB-KW"/>
</dbReference>
<evidence type="ECO:0000256" key="10">
    <source>
        <dbReference type="ARBA" id="ARBA00023180"/>
    </source>
</evidence>
<dbReference type="Proteomes" id="UP000887566">
    <property type="component" value="Unplaced"/>
</dbReference>
<evidence type="ECO:0000313" key="14">
    <source>
        <dbReference type="Proteomes" id="UP000887566"/>
    </source>
</evidence>
<dbReference type="GO" id="GO:0016020">
    <property type="term" value="C:membrane"/>
    <property type="evidence" value="ECO:0007669"/>
    <property type="project" value="UniProtKB-SubCell"/>
</dbReference>
<evidence type="ECO:0000256" key="7">
    <source>
        <dbReference type="ARBA" id="ARBA00023053"/>
    </source>
</evidence>
<keyword evidence="8 13" id="KW-0406">Ion transport</keyword>
<evidence type="ECO:0000256" key="4">
    <source>
        <dbReference type="ARBA" id="ARBA00022461"/>
    </source>
</evidence>
<dbReference type="Pfam" id="PF00858">
    <property type="entry name" value="ASC"/>
    <property type="match status" value="1"/>
</dbReference>
<evidence type="ECO:0000256" key="1">
    <source>
        <dbReference type="ARBA" id="ARBA00004141"/>
    </source>
</evidence>
<dbReference type="InterPro" id="IPR001873">
    <property type="entry name" value="ENaC"/>
</dbReference>
<protein>
    <submittedName>
        <fullName evidence="15">Uncharacterized protein</fullName>
    </submittedName>
</protein>
<evidence type="ECO:0000256" key="3">
    <source>
        <dbReference type="ARBA" id="ARBA00022448"/>
    </source>
</evidence>
<keyword evidence="9" id="KW-0472">Membrane</keyword>
<evidence type="ECO:0000256" key="11">
    <source>
        <dbReference type="ARBA" id="ARBA00023201"/>
    </source>
</evidence>
<accession>A0A914WJL8</accession>